<feature type="non-terminal residue" evidence="1">
    <location>
        <position position="1"/>
    </location>
</feature>
<comment type="caution">
    <text evidence="1">The sequence shown here is derived from an EMBL/GenBank/DDBJ whole genome shotgun (WGS) entry which is preliminary data.</text>
</comment>
<accession>A0A392RBL4</accession>
<proteinExistence type="predicted"/>
<name>A0A392RBL4_9FABA</name>
<sequence length="49" mass="5194">HFLHLLATAPSLGSPKPGAEGSSVFLVLAGYCAQFGRFQARRSTLFTQG</sequence>
<dbReference type="EMBL" id="LXQA010209012">
    <property type="protein sequence ID" value="MCI33971.1"/>
    <property type="molecule type" value="Genomic_DNA"/>
</dbReference>
<organism evidence="1 2">
    <name type="scientific">Trifolium medium</name>
    <dbReference type="NCBI Taxonomy" id="97028"/>
    <lineage>
        <taxon>Eukaryota</taxon>
        <taxon>Viridiplantae</taxon>
        <taxon>Streptophyta</taxon>
        <taxon>Embryophyta</taxon>
        <taxon>Tracheophyta</taxon>
        <taxon>Spermatophyta</taxon>
        <taxon>Magnoliopsida</taxon>
        <taxon>eudicotyledons</taxon>
        <taxon>Gunneridae</taxon>
        <taxon>Pentapetalae</taxon>
        <taxon>rosids</taxon>
        <taxon>fabids</taxon>
        <taxon>Fabales</taxon>
        <taxon>Fabaceae</taxon>
        <taxon>Papilionoideae</taxon>
        <taxon>50 kb inversion clade</taxon>
        <taxon>NPAAA clade</taxon>
        <taxon>Hologalegina</taxon>
        <taxon>IRL clade</taxon>
        <taxon>Trifolieae</taxon>
        <taxon>Trifolium</taxon>
    </lineage>
</organism>
<dbReference type="Proteomes" id="UP000265520">
    <property type="component" value="Unassembled WGS sequence"/>
</dbReference>
<evidence type="ECO:0000313" key="2">
    <source>
        <dbReference type="Proteomes" id="UP000265520"/>
    </source>
</evidence>
<reference evidence="1 2" key="1">
    <citation type="journal article" date="2018" name="Front. Plant Sci.">
        <title>Red Clover (Trifolium pratense) and Zigzag Clover (T. medium) - A Picture of Genomic Similarities and Differences.</title>
        <authorList>
            <person name="Dluhosova J."/>
            <person name="Istvanek J."/>
            <person name="Nedelnik J."/>
            <person name="Repkova J."/>
        </authorList>
    </citation>
    <scope>NUCLEOTIDE SEQUENCE [LARGE SCALE GENOMIC DNA]</scope>
    <source>
        <strain evidence="2">cv. 10/8</strain>
        <tissue evidence="1">Leaf</tissue>
    </source>
</reference>
<dbReference type="AlphaFoldDB" id="A0A392RBL4"/>
<keyword evidence="2" id="KW-1185">Reference proteome</keyword>
<protein>
    <submittedName>
        <fullName evidence="1">Uncharacterized protein</fullName>
    </submittedName>
</protein>
<evidence type="ECO:0000313" key="1">
    <source>
        <dbReference type="EMBL" id="MCI33971.1"/>
    </source>
</evidence>